<comment type="similarity">
    <text evidence="2 9">Belongs to the RRP36 family.</text>
</comment>
<dbReference type="GO" id="GO:0030686">
    <property type="term" value="C:90S preribosome"/>
    <property type="evidence" value="ECO:0007669"/>
    <property type="project" value="TreeGrafter"/>
</dbReference>
<dbReference type="InterPro" id="IPR009292">
    <property type="entry name" value="RRP36"/>
</dbReference>
<keyword evidence="4 9" id="KW-0698">rRNA processing</keyword>
<keyword evidence="5 10" id="KW-0175">Coiled coil</keyword>
<evidence type="ECO:0000256" key="4">
    <source>
        <dbReference type="ARBA" id="ARBA00022552"/>
    </source>
</evidence>
<sequence length="257" mass="29460">MESGKRKHKHAPVEMTSKRPVPRKRLSAETKVVARDPRFLHLAGEFSAQKFSSQYGFLSDMHTEEMKTLRENLKRARKLLVNSPRDLREEREAEVQRLERAVKRAESMVNKDQRERVEREALEKVSKEERAKQKEGKSAWFMKNSDKKELLLRAKFDALAESGGRGAVRKAIEKKQKKVSQKEKKQRPFAAARPGEGCKAKETIRPANVHDSILVKTRADLESELGQHSHTEPPLLSIIGLMNQLVISRKIVIPSNK</sequence>
<feature type="compositionally biased region" description="Basic residues" evidence="11">
    <location>
        <begin position="178"/>
        <end position="187"/>
    </location>
</feature>
<keyword evidence="3 9" id="KW-0690">Ribosome biogenesis</keyword>
<dbReference type="PANTHER" id="PTHR21738">
    <property type="entry name" value="RIBOSOMAL RNA PROCESSING PROTEIN 36 HOMOLOG"/>
    <property type="match status" value="1"/>
</dbReference>
<accession>A0A1C7MTR0</accession>
<dbReference type="GO" id="GO:0000462">
    <property type="term" value="P:maturation of SSU-rRNA from tricistronic rRNA transcript (SSU-rRNA, 5.8S rRNA, LSU-rRNA)"/>
    <property type="evidence" value="ECO:0007669"/>
    <property type="project" value="TreeGrafter"/>
</dbReference>
<dbReference type="OMA" id="CRNVEQK"/>
<evidence type="ECO:0000256" key="7">
    <source>
        <dbReference type="ARBA" id="ARBA00023274"/>
    </source>
</evidence>
<dbReference type="Proteomes" id="UP000092993">
    <property type="component" value="Unassembled WGS sequence"/>
</dbReference>
<evidence type="ECO:0000256" key="1">
    <source>
        <dbReference type="ARBA" id="ARBA00004604"/>
    </source>
</evidence>
<evidence type="ECO:0000256" key="9">
    <source>
        <dbReference type="RuleBase" id="RU368027"/>
    </source>
</evidence>
<dbReference type="PANTHER" id="PTHR21738:SF0">
    <property type="entry name" value="RIBOSOMAL RNA PROCESSING PROTEIN 36 HOMOLOG"/>
    <property type="match status" value="1"/>
</dbReference>
<evidence type="ECO:0000256" key="5">
    <source>
        <dbReference type="ARBA" id="ARBA00023054"/>
    </source>
</evidence>
<name>A0A1C7MTR0_GRIFR</name>
<keyword evidence="7 9" id="KW-0687">Ribonucleoprotein</keyword>
<protein>
    <recommendedName>
        <fullName evidence="9">rRNA biogenesis protein RRP36</fullName>
    </recommendedName>
</protein>
<dbReference type="STRING" id="5627.A0A1C7MTR0"/>
<keyword evidence="13" id="KW-1185">Reference proteome</keyword>
<dbReference type="OrthoDB" id="448446at2759"/>
<evidence type="ECO:0000313" key="12">
    <source>
        <dbReference type="EMBL" id="OBZ79859.1"/>
    </source>
</evidence>
<feature type="compositionally biased region" description="Basic residues" evidence="11">
    <location>
        <begin position="1"/>
        <end position="10"/>
    </location>
</feature>
<comment type="function">
    <text evidence="8 9">Component of the 90S pre-ribosome involved in the maturation of rRNAs. Required for early cleavages of the pre-RNAs in the 40S ribosomal subunit maturation pathway.</text>
</comment>
<comment type="subcellular location">
    <subcellularLocation>
        <location evidence="1 9">Nucleus</location>
        <location evidence="1 9">Nucleolus</location>
    </subcellularLocation>
</comment>
<feature type="coiled-coil region" evidence="10">
    <location>
        <begin position="59"/>
        <end position="115"/>
    </location>
</feature>
<dbReference type="AlphaFoldDB" id="A0A1C7MTR0"/>
<evidence type="ECO:0000256" key="10">
    <source>
        <dbReference type="SAM" id="Coils"/>
    </source>
</evidence>
<organism evidence="12 13">
    <name type="scientific">Grifola frondosa</name>
    <name type="common">Maitake</name>
    <name type="synonym">Polyporus frondosus</name>
    <dbReference type="NCBI Taxonomy" id="5627"/>
    <lineage>
        <taxon>Eukaryota</taxon>
        <taxon>Fungi</taxon>
        <taxon>Dikarya</taxon>
        <taxon>Basidiomycota</taxon>
        <taxon>Agaricomycotina</taxon>
        <taxon>Agaricomycetes</taxon>
        <taxon>Polyporales</taxon>
        <taxon>Grifolaceae</taxon>
        <taxon>Grifola</taxon>
    </lineage>
</organism>
<keyword evidence="6 9" id="KW-0539">Nucleus</keyword>
<feature type="region of interest" description="Disordered" evidence="11">
    <location>
        <begin position="178"/>
        <end position="198"/>
    </location>
</feature>
<reference evidence="12 13" key="1">
    <citation type="submission" date="2016-03" db="EMBL/GenBank/DDBJ databases">
        <title>Whole genome sequencing of Grifola frondosa 9006-11.</title>
        <authorList>
            <person name="Min B."/>
            <person name="Park H."/>
            <person name="Kim J.-G."/>
            <person name="Cho H."/>
            <person name="Oh Y.-L."/>
            <person name="Kong W.-S."/>
            <person name="Choi I.-G."/>
        </authorList>
    </citation>
    <scope>NUCLEOTIDE SEQUENCE [LARGE SCALE GENOMIC DNA]</scope>
    <source>
        <strain evidence="12 13">9006-11</strain>
    </source>
</reference>
<comment type="caution">
    <text evidence="12">The sequence shown here is derived from an EMBL/GenBank/DDBJ whole genome shotgun (WGS) entry which is preliminary data.</text>
</comment>
<evidence type="ECO:0000256" key="8">
    <source>
        <dbReference type="ARBA" id="ARBA00025053"/>
    </source>
</evidence>
<evidence type="ECO:0000256" key="2">
    <source>
        <dbReference type="ARBA" id="ARBA00009418"/>
    </source>
</evidence>
<proteinExistence type="inferred from homology"/>
<evidence type="ECO:0000313" key="13">
    <source>
        <dbReference type="Proteomes" id="UP000092993"/>
    </source>
</evidence>
<comment type="subunit">
    <text evidence="9">Associates with 90S and pre-40S pre-ribosomal particles.</text>
</comment>
<evidence type="ECO:0000256" key="6">
    <source>
        <dbReference type="ARBA" id="ARBA00023242"/>
    </source>
</evidence>
<dbReference type="Pfam" id="PF06102">
    <property type="entry name" value="RRP36"/>
    <property type="match status" value="1"/>
</dbReference>
<feature type="region of interest" description="Disordered" evidence="11">
    <location>
        <begin position="1"/>
        <end position="29"/>
    </location>
</feature>
<dbReference type="GO" id="GO:0005730">
    <property type="term" value="C:nucleolus"/>
    <property type="evidence" value="ECO:0007669"/>
    <property type="project" value="UniProtKB-SubCell"/>
</dbReference>
<evidence type="ECO:0000256" key="11">
    <source>
        <dbReference type="SAM" id="MobiDB-lite"/>
    </source>
</evidence>
<gene>
    <name evidence="12" type="primary">RRP36</name>
    <name evidence="12" type="ORF">A0H81_01057</name>
</gene>
<evidence type="ECO:0000256" key="3">
    <source>
        <dbReference type="ARBA" id="ARBA00022517"/>
    </source>
</evidence>
<dbReference type="EMBL" id="LUGG01000001">
    <property type="protein sequence ID" value="OBZ79859.1"/>
    <property type="molecule type" value="Genomic_DNA"/>
</dbReference>